<dbReference type="Pfam" id="PF10417">
    <property type="entry name" value="1-cysPrx_C"/>
    <property type="match status" value="1"/>
</dbReference>
<dbReference type="PANTHER" id="PTHR10681">
    <property type="entry name" value="THIOREDOXIN PEROXIDASE"/>
    <property type="match status" value="1"/>
</dbReference>
<evidence type="ECO:0000256" key="4">
    <source>
        <dbReference type="ARBA" id="ARBA00022862"/>
    </source>
</evidence>
<dbReference type="EMBL" id="CP015103">
    <property type="protein sequence ID" value="ASJ09372.1"/>
    <property type="molecule type" value="Genomic_DNA"/>
</dbReference>
<feature type="disulfide bond" description="Interchain (with Cys-211); in linked form" evidence="10">
    <location>
        <position position="46"/>
    </location>
</feature>
<dbReference type="NCBIfam" id="NF009668">
    <property type="entry name" value="PRK13189.1"/>
    <property type="match status" value="1"/>
</dbReference>
<evidence type="ECO:0000256" key="2">
    <source>
        <dbReference type="ARBA" id="ARBA00022490"/>
    </source>
</evidence>
<dbReference type="Gene3D" id="3.30.1020.10">
    <property type="entry name" value="Antioxidant, Horf6, Chain A, domain2"/>
    <property type="match status" value="1"/>
</dbReference>
<feature type="disulfide bond" description="Alternate" evidence="10">
    <location>
        <begin position="205"/>
        <end position="211"/>
    </location>
</feature>
<proteinExistence type="inferred from homology"/>
<comment type="subcellular location">
    <subcellularLocation>
        <location evidence="10">Cytoplasm</location>
    </subcellularLocation>
</comment>
<evidence type="ECO:0000256" key="7">
    <source>
        <dbReference type="ARBA" id="ARBA00023284"/>
    </source>
</evidence>
<protein>
    <recommendedName>
        <fullName evidence="10">Peroxiredoxin</fullName>
        <ecNumber evidence="10">1.11.1.24</ecNumber>
    </recommendedName>
    <alternativeName>
        <fullName evidence="10">Thioredoxin peroxidase</fullName>
    </alternativeName>
    <alternativeName>
        <fullName evidence="10">Thioredoxin-dependent peroxiredoxin</fullName>
    </alternativeName>
</protein>
<dbReference type="GeneID" id="33318385"/>
<evidence type="ECO:0000313" key="14">
    <source>
        <dbReference type="Proteomes" id="UP000250125"/>
    </source>
</evidence>
<dbReference type="Proteomes" id="UP000250125">
    <property type="component" value="Chromosome"/>
</dbReference>
<evidence type="ECO:0000256" key="3">
    <source>
        <dbReference type="ARBA" id="ARBA00022559"/>
    </source>
</evidence>
<comment type="miscellaneous">
    <text evidence="10">The active site is a conserved redox-active cysteine residue, the peroxidatic cysteine (C(P)), which makes the nucleophilic attack on the peroxide substrate. The peroxide oxidizes the C(P)-SH to cysteine sulfenic acid (C(P)-SOH), which then reacts with another cysteine residue, the resolving cysteine (C(R)), to form a disulfide bridge. The disulfide is subsequently reduced by an appropriate electron donor to complete the catalytic cycle. Although the primary sequence of this enzyme is similar to those of the 1-Cys Prx6 enzymes, its catalytic properties resemble those of the typical 2-Cys Prxs and C(R) is provided by the other dimeric subunit to form an intersubunit disulfide. The disulfide is subsequently reduced by thioredoxin.</text>
</comment>
<evidence type="ECO:0000256" key="9">
    <source>
        <dbReference type="ARBA" id="ARBA00064044"/>
    </source>
</evidence>
<dbReference type="SUPFAM" id="SSF52833">
    <property type="entry name" value="Thioredoxin-like"/>
    <property type="match status" value="1"/>
</dbReference>
<evidence type="ECO:0000256" key="6">
    <source>
        <dbReference type="ARBA" id="ARBA00023157"/>
    </source>
</evidence>
<dbReference type="GO" id="GO:0005829">
    <property type="term" value="C:cytosol"/>
    <property type="evidence" value="ECO:0007669"/>
    <property type="project" value="TreeGrafter"/>
</dbReference>
<keyword evidence="6 10" id="KW-1015">Disulfide bond</keyword>
<dbReference type="InterPro" id="IPR045020">
    <property type="entry name" value="PRX_1cys"/>
</dbReference>
<dbReference type="OrthoDB" id="6924at2157"/>
<gene>
    <name evidence="13" type="ORF">A3L11_09070</name>
</gene>
<feature type="binding site" evidence="10">
    <location>
        <position position="121"/>
    </location>
    <ligand>
        <name>substrate</name>
    </ligand>
</feature>
<keyword evidence="5 10" id="KW-0560">Oxidoreductase</keyword>
<feature type="active site" description="Cysteine sulfenic acid (-SOH) intermediate; for peroxidase activity" evidence="11">
    <location>
        <position position="46"/>
    </location>
</feature>
<evidence type="ECO:0000313" key="13">
    <source>
        <dbReference type="EMBL" id="ASJ09372.1"/>
    </source>
</evidence>
<evidence type="ECO:0000256" key="10">
    <source>
        <dbReference type="HAMAP-Rule" id="MF_00401"/>
    </source>
</evidence>
<organism evidence="13 14">
    <name type="scientific">Thermococcus siculi</name>
    <dbReference type="NCBI Taxonomy" id="72803"/>
    <lineage>
        <taxon>Archaea</taxon>
        <taxon>Methanobacteriati</taxon>
        <taxon>Methanobacteriota</taxon>
        <taxon>Thermococci</taxon>
        <taxon>Thermococcales</taxon>
        <taxon>Thermococcaceae</taxon>
        <taxon>Thermococcus</taxon>
    </lineage>
</organism>
<comment type="similarity">
    <text evidence="1">Belongs to the peroxiredoxin family. AhpC/Prx1 subfamily.</text>
</comment>
<name>A0A2Z2MLW3_9EURY</name>
<evidence type="ECO:0000256" key="11">
    <source>
        <dbReference type="PIRSR" id="PIRSR000239-1"/>
    </source>
</evidence>
<dbReference type="InterPro" id="IPR036249">
    <property type="entry name" value="Thioredoxin-like_sf"/>
</dbReference>
<dbReference type="GO" id="GO:0006979">
    <property type="term" value="P:response to oxidative stress"/>
    <property type="evidence" value="ECO:0007669"/>
    <property type="project" value="TreeGrafter"/>
</dbReference>
<dbReference type="RefSeq" id="WP_088856601.1">
    <property type="nucleotide sequence ID" value="NZ_CP015103.1"/>
</dbReference>
<accession>A0A2Z2MLW3</accession>
<comment type="catalytic activity">
    <reaction evidence="10">
        <text>a hydroperoxide + [thioredoxin]-dithiol = an alcohol + [thioredoxin]-disulfide + H2O</text>
        <dbReference type="Rhea" id="RHEA:62620"/>
        <dbReference type="Rhea" id="RHEA-COMP:10698"/>
        <dbReference type="Rhea" id="RHEA-COMP:10700"/>
        <dbReference type="ChEBI" id="CHEBI:15377"/>
        <dbReference type="ChEBI" id="CHEBI:29950"/>
        <dbReference type="ChEBI" id="CHEBI:30879"/>
        <dbReference type="ChEBI" id="CHEBI:35924"/>
        <dbReference type="ChEBI" id="CHEBI:50058"/>
        <dbReference type="EC" id="1.11.1.24"/>
    </reaction>
</comment>
<evidence type="ECO:0000256" key="5">
    <source>
        <dbReference type="ARBA" id="ARBA00023002"/>
    </source>
</evidence>
<dbReference type="InterPro" id="IPR000866">
    <property type="entry name" value="AhpC/TSA"/>
</dbReference>
<dbReference type="AlphaFoldDB" id="A0A2Z2MLW3"/>
<dbReference type="Gene3D" id="3.40.30.10">
    <property type="entry name" value="Glutaredoxin"/>
    <property type="match status" value="1"/>
</dbReference>
<dbReference type="EC" id="1.11.1.24" evidence="10"/>
<keyword evidence="3 10" id="KW-0575">Peroxidase</keyword>
<reference evidence="13 14" key="1">
    <citation type="submission" date="2016-04" db="EMBL/GenBank/DDBJ databases">
        <title>Complete genome sequence of Thermococcus siculi type strain RG-20.</title>
        <authorList>
            <person name="Oger P.M."/>
        </authorList>
    </citation>
    <scope>NUCLEOTIDE SEQUENCE [LARGE SCALE GENOMIC DNA]</scope>
    <source>
        <strain evidence="13 14">RG-20</strain>
    </source>
</reference>
<dbReference type="GO" id="GO:0033554">
    <property type="term" value="P:cellular response to stress"/>
    <property type="evidence" value="ECO:0007669"/>
    <property type="project" value="TreeGrafter"/>
</dbReference>
<dbReference type="FunFam" id="3.40.30.10:FF:000011">
    <property type="entry name" value="Peroxiredoxin PRX1"/>
    <property type="match status" value="1"/>
</dbReference>
<evidence type="ECO:0000259" key="12">
    <source>
        <dbReference type="PROSITE" id="PS51352"/>
    </source>
</evidence>
<dbReference type="HAMAP" id="MF_00401">
    <property type="entry name" value="Peroxiredoxin"/>
    <property type="match status" value="1"/>
</dbReference>
<dbReference type="KEGG" id="tsl:A3L11_09070"/>
<comment type="similarity">
    <text evidence="8 10">Belongs to the peroxiredoxin family. Prx6 subfamily.</text>
</comment>
<evidence type="ECO:0000256" key="8">
    <source>
        <dbReference type="ARBA" id="ARBA00025719"/>
    </source>
</evidence>
<dbReference type="FunFam" id="3.30.1020.10:FF:000002">
    <property type="entry name" value="Peroxiredoxin"/>
    <property type="match status" value="1"/>
</dbReference>
<comment type="subunit">
    <text evidence="9 10">Homodecamer. Pentamer of dimers that assemble into a ring structure.</text>
</comment>
<dbReference type="InterPro" id="IPR019479">
    <property type="entry name" value="Peroxiredoxin_C"/>
</dbReference>
<feature type="disulfide bond" description="Interchain (with Cys-46); in linked form" evidence="10">
    <location>
        <position position="211"/>
    </location>
</feature>
<keyword evidence="4 10" id="KW-0049">Antioxidant</keyword>
<feature type="active site" description="Cysteine sulfenic acid (-SOH) intermediate" evidence="10">
    <location>
        <position position="46"/>
    </location>
</feature>
<keyword evidence="7 10" id="KW-0676">Redox-active center</keyword>
<comment type="function">
    <text evidence="10">Thiol-specific peroxidase that catalyzes the reduction of hydrogen peroxide and organic hydroperoxides to water and alcohols, respectively. Plays a role in cell protection against oxidative stress by detoxifying peroxides.</text>
</comment>
<dbReference type="CDD" id="cd03016">
    <property type="entry name" value="PRX_1cys"/>
    <property type="match status" value="1"/>
</dbReference>
<evidence type="ECO:0000256" key="1">
    <source>
        <dbReference type="ARBA" id="ARBA00009796"/>
    </source>
</evidence>
<dbReference type="InterPro" id="IPR013766">
    <property type="entry name" value="Thioredoxin_domain"/>
</dbReference>
<dbReference type="GO" id="GO:0042744">
    <property type="term" value="P:hydrogen peroxide catabolic process"/>
    <property type="evidence" value="ECO:0007669"/>
    <property type="project" value="TreeGrafter"/>
</dbReference>
<dbReference type="InterPro" id="IPR024706">
    <property type="entry name" value="Peroxiredoxin_AhpC-typ"/>
</dbReference>
<dbReference type="PIRSF" id="PIRSF000239">
    <property type="entry name" value="AHPC"/>
    <property type="match status" value="1"/>
</dbReference>
<feature type="domain" description="Thioredoxin" evidence="12">
    <location>
        <begin position="2"/>
        <end position="158"/>
    </location>
</feature>
<sequence>MVVIGEKFPEVEVNTTHGRIKLPDYFTEKGKWFVLFSHPADFTPVCTTEFYGMQKRVEEFRKLGVEPIGLSVDQVFSHLKWMEWIKENLGEEITFPVIADDRGDLAEALGMIPSGATITARAVFIVDDKGVIRAIVYYPAEVGRDWDEILRLVKALKTSDEKGVALPHKWPNNELIGDRAIVPPAGTVDAIKEREEAKAKGEIECYDWWFCHKKI</sequence>
<dbReference type="Pfam" id="PF00578">
    <property type="entry name" value="AhpC-TSA"/>
    <property type="match status" value="1"/>
</dbReference>
<dbReference type="InterPro" id="IPR050217">
    <property type="entry name" value="Peroxiredoxin"/>
</dbReference>
<keyword evidence="2 10" id="KW-0963">Cytoplasm</keyword>
<dbReference type="InterPro" id="IPR022915">
    <property type="entry name" value="Peroxiredoxin_TDXH"/>
</dbReference>
<dbReference type="GO" id="GO:0008379">
    <property type="term" value="F:thioredoxin peroxidase activity"/>
    <property type="evidence" value="ECO:0007669"/>
    <property type="project" value="TreeGrafter"/>
</dbReference>
<keyword evidence="14" id="KW-1185">Reference proteome</keyword>
<dbReference type="GO" id="GO:0045454">
    <property type="term" value="P:cell redox homeostasis"/>
    <property type="evidence" value="ECO:0007669"/>
    <property type="project" value="TreeGrafter"/>
</dbReference>
<dbReference type="PROSITE" id="PS51352">
    <property type="entry name" value="THIOREDOXIN_2"/>
    <property type="match status" value="1"/>
</dbReference>
<dbReference type="PANTHER" id="PTHR10681:SF128">
    <property type="entry name" value="THIOREDOXIN-DEPENDENT PEROXIDE REDUCTASE, MITOCHONDRIAL"/>
    <property type="match status" value="1"/>
</dbReference>